<reference evidence="2 3" key="1">
    <citation type="submission" date="2022-11" db="EMBL/GenBank/DDBJ databases">
        <title>Nonomuraea corallina sp. nov., a new species of the genus Nonomuraea isolated from sea side sediment in Thai sea.</title>
        <authorList>
            <person name="Ngamcharungchit C."/>
            <person name="Matsumoto A."/>
            <person name="Suriyachadkun C."/>
            <person name="Panbangred W."/>
            <person name="Inahashi Y."/>
            <person name="Intra B."/>
        </authorList>
    </citation>
    <scope>NUCLEOTIDE SEQUENCE [LARGE SCALE GENOMIC DNA]</scope>
    <source>
        <strain evidence="2 3">DSM 43553</strain>
    </source>
</reference>
<name>A0ABT4TDE7_9ACTN</name>
<evidence type="ECO:0000313" key="2">
    <source>
        <dbReference type="EMBL" id="MDA0647400.1"/>
    </source>
</evidence>
<protein>
    <submittedName>
        <fullName evidence="2">SseB family protein</fullName>
    </submittedName>
</protein>
<feature type="domain" description="SseB protein N-terminal" evidence="1">
    <location>
        <begin position="230"/>
        <end position="332"/>
    </location>
</feature>
<organism evidence="2 3">
    <name type="scientific">Nonomuraea ferruginea</name>
    <dbReference type="NCBI Taxonomy" id="46174"/>
    <lineage>
        <taxon>Bacteria</taxon>
        <taxon>Bacillati</taxon>
        <taxon>Actinomycetota</taxon>
        <taxon>Actinomycetes</taxon>
        <taxon>Streptosporangiales</taxon>
        <taxon>Streptosporangiaceae</taxon>
        <taxon>Nonomuraea</taxon>
    </lineage>
</organism>
<dbReference type="Proteomes" id="UP001212498">
    <property type="component" value="Unassembled WGS sequence"/>
</dbReference>
<comment type="caution">
    <text evidence="2">The sequence shown here is derived from an EMBL/GenBank/DDBJ whole genome shotgun (WGS) entry which is preliminary data.</text>
</comment>
<evidence type="ECO:0000259" key="1">
    <source>
        <dbReference type="Pfam" id="PF07179"/>
    </source>
</evidence>
<dbReference type="EMBL" id="JAPNUD010000291">
    <property type="protein sequence ID" value="MDA0647400.1"/>
    <property type="molecule type" value="Genomic_DNA"/>
</dbReference>
<gene>
    <name evidence="2" type="ORF">OUY24_42810</name>
</gene>
<accession>A0ABT4TDE7</accession>
<evidence type="ECO:0000313" key="3">
    <source>
        <dbReference type="Proteomes" id="UP001212498"/>
    </source>
</evidence>
<dbReference type="RefSeq" id="WP_271280374.1">
    <property type="nucleotide sequence ID" value="NZ_BAABFD010000001.1"/>
</dbReference>
<dbReference type="InterPro" id="IPR009839">
    <property type="entry name" value="SseB_N"/>
</dbReference>
<dbReference type="Pfam" id="PF07179">
    <property type="entry name" value="SseB"/>
    <property type="match status" value="1"/>
</dbReference>
<keyword evidence="3" id="KW-1185">Reference proteome</keyword>
<sequence>MGDFPPPWGWRRVVWSLLYTVQFKPVLDDDLVEWRARGLVLEPFSGFGREELYEALQEALSSEEPLLDLMPDPPVPRSEHDVRDFLRRVLERMESLRPWPELPFLVMRGDTWPDLGDCREIARLHLDEHQVGDRLHAIFHRSDDGGLWLPLRLNSGDEVALVERRRRDRRDVAVLARPRPGRAPEDVLAAFLHVTGFVPEEIDDLTDGLNAASRGGAGSGWLAYLLRLENSIATLAGEEPVRVSRSTYEAFLRTRLYCQATESPGVVAVGPPGAGLVPAFTLPEALAAFAAAGKDETEPRFFSATGRDLLDLIPEGYGVLVDPGTAYATAFAAGGPG</sequence>
<proteinExistence type="predicted"/>